<dbReference type="Proteomes" id="UP000185663">
    <property type="component" value="Chromosome I"/>
</dbReference>
<reference evidence="4 5" key="1">
    <citation type="submission" date="2016-10" db="EMBL/GenBank/DDBJ databases">
        <authorList>
            <person name="de Groot N.N."/>
        </authorList>
    </citation>
    <scope>NUCLEOTIDE SEQUENCE [LARGE SCALE GENOMIC DNA]</scope>
    <source>
        <strain evidence="4 5">DSM 22126</strain>
    </source>
</reference>
<dbReference type="InterPro" id="IPR036291">
    <property type="entry name" value="NAD(P)-bd_dom_sf"/>
</dbReference>
<dbReference type="EMBL" id="LT629776">
    <property type="protein sequence ID" value="SDS60688.1"/>
    <property type="molecule type" value="Genomic_DNA"/>
</dbReference>
<dbReference type="CDD" id="cd05286">
    <property type="entry name" value="QOR2"/>
    <property type="match status" value="1"/>
</dbReference>
<evidence type="ECO:0000256" key="1">
    <source>
        <dbReference type="ARBA" id="ARBA00022857"/>
    </source>
</evidence>
<dbReference type="eggNOG" id="COG0604">
    <property type="taxonomic scope" value="Bacteria"/>
</dbReference>
<gene>
    <name evidence="4" type="ORF">SAMN04489860_1929</name>
</gene>
<dbReference type="GO" id="GO:0070402">
    <property type="term" value="F:NADPH binding"/>
    <property type="evidence" value="ECO:0007669"/>
    <property type="project" value="TreeGrafter"/>
</dbReference>
<dbReference type="OrthoDB" id="9780520at2"/>
<proteinExistence type="predicted"/>
<keyword evidence="2" id="KW-0560">Oxidoreductase</keyword>
<protein>
    <submittedName>
        <fullName evidence="4">NADPH2:quinone reductase</fullName>
    </submittedName>
</protein>
<keyword evidence="1" id="KW-0521">NADP</keyword>
<accession>A0A1H1TKE6</accession>
<name>A0A1H1TKE6_9CELL</name>
<dbReference type="PANTHER" id="PTHR48106:SF13">
    <property type="entry name" value="QUINONE OXIDOREDUCTASE-RELATED"/>
    <property type="match status" value="1"/>
</dbReference>
<feature type="domain" description="Enoyl reductase (ER)" evidence="3">
    <location>
        <begin position="10"/>
        <end position="324"/>
    </location>
</feature>
<dbReference type="AlphaFoldDB" id="A0A1H1TKE6"/>
<dbReference type="SUPFAM" id="SSF50129">
    <property type="entry name" value="GroES-like"/>
    <property type="match status" value="1"/>
</dbReference>
<dbReference type="GO" id="GO:0005829">
    <property type="term" value="C:cytosol"/>
    <property type="evidence" value="ECO:0007669"/>
    <property type="project" value="TreeGrafter"/>
</dbReference>
<dbReference type="RefSeq" id="WP_029252684.1">
    <property type="nucleotide sequence ID" value="NZ_LT629776.1"/>
</dbReference>
<dbReference type="InterPro" id="IPR013154">
    <property type="entry name" value="ADH-like_N"/>
</dbReference>
<dbReference type="SUPFAM" id="SSF51735">
    <property type="entry name" value="NAD(P)-binding Rossmann-fold domains"/>
    <property type="match status" value="1"/>
</dbReference>
<evidence type="ECO:0000313" key="4">
    <source>
        <dbReference type="EMBL" id="SDS60688.1"/>
    </source>
</evidence>
<dbReference type="SMART" id="SM00829">
    <property type="entry name" value="PKS_ER"/>
    <property type="match status" value="1"/>
</dbReference>
<dbReference type="Gene3D" id="3.90.180.10">
    <property type="entry name" value="Medium-chain alcohol dehydrogenases, catalytic domain"/>
    <property type="match status" value="1"/>
</dbReference>
<dbReference type="InterPro" id="IPR011032">
    <property type="entry name" value="GroES-like_sf"/>
</dbReference>
<dbReference type="InterPro" id="IPR020843">
    <property type="entry name" value="ER"/>
</dbReference>
<dbReference type="InterPro" id="IPR047618">
    <property type="entry name" value="QOR-like"/>
</dbReference>
<dbReference type="Gene3D" id="3.40.50.720">
    <property type="entry name" value="NAD(P)-binding Rossmann-like Domain"/>
    <property type="match status" value="1"/>
</dbReference>
<dbReference type="Pfam" id="PF00107">
    <property type="entry name" value="ADH_zinc_N"/>
    <property type="match status" value="1"/>
</dbReference>
<dbReference type="GO" id="GO:0035925">
    <property type="term" value="F:mRNA 3'-UTR AU-rich region binding"/>
    <property type="evidence" value="ECO:0007669"/>
    <property type="project" value="TreeGrafter"/>
</dbReference>
<evidence type="ECO:0000256" key="2">
    <source>
        <dbReference type="ARBA" id="ARBA00023002"/>
    </source>
</evidence>
<dbReference type="Pfam" id="PF08240">
    <property type="entry name" value="ADH_N"/>
    <property type="match status" value="1"/>
</dbReference>
<dbReference type="PANTHER" id="PTHR48106">
    <property type="entry name" value="QUINONE OXIDOREDUCTASE PIG3-RELATED"/>
    <property type="match status" value="1"/>
</dbReference>
<evidence type="ECO:0000259" key="3">
    <source>
        <dbReference type="SMART" id="SM00829"/>
    </source>
</evidence>
<sequence length="330" mass="34508">MHAIVAREAGGPEVLDYVTLPDPGPTPGRLLVRVAAIGVNYIDTYRRSGAYPSMYPHLVGSEGSGWVVDAGDVPGFAPGDHVAWADGPASYAEMVSVDPARALRVPPDMSFETAAALPIQSLTAHYLSRSTYPATAADTVLVHAGAGGVGLLLTQMLTLNGARVLTTVSSDAKAALSLEAGADAAIRYDEFTNMATDLPKKLRAVTGDKGVDAVFDSVGKVTFDASLASLAPRGMLVLFGASSGMVPAVDPQRLKNAGSVFLTRPQLSDHVATRSELVWRAQEILRAVNDGTLQVRIGATYPLSDAAQAHRDLEGRNSTGKLVLIPDHGA</sequence>
<dbReference type="InterPro" id="IPR013149">
    <property type="entry name" value="ADH-like_C"/>
</dbReference>
<keyword evidence="5" id="KW-1185">Reference proteome</keyword>
<organism evidence="4 5">
    <name type="scientific">Paraoerskovia marina</name>
    <dbReference type="NCBI Taxonomy" id="545619"/>
    <lineage>
        <taxon>Bacteria</taxon>
        <taxon>Bacillati</taxon>
        <taxon>Actinomycetota</taxon>
        <taxon>Actinomycetes</taxon>
        <taxon>Micrococcales</taxon>
        <taxon>Cellulomonadaceae</taxon>
        <taxon>Paraoerskovia</taxon>
    </lineage>
</organism>
<evidence type="ECO:0000313" key="5">
    <source>
        <dbReference type="Proteomes" id="UP000185663"/>
    </source>
</evidence>
<dbReference type="GO" id="GO:0003960">
    <property type="term" value="F:quinone reductase (NADPH) activity"/>
    <property type="evidence" value="ECO:0007669"/>
    <property type="project" value="InterPro"/>
</dbReference>
<dbReference type="STRING" id="545619.SAMN04489860_1929"/>